<evidence type="ECO:0000256" key="3">
    <source>
        <dbReference type="ARBA" id="ARBA00022801"/>
    </source>
</evidence>
<feature type="domain" description="BESS" evidence="9">
    <location>
        <begin position="396"/>
        <end position="435"/>
    </location>
</feature>
<dbReference type="GO" id="GO:0016926">
    <property type="term" value="P:protein desumoylation"/>
    <property type="evidence" value="ECO:0007669"/>
    <property type="project" value="TreeGrafter"/>
</dbReference>
<accession>A0AAE1I1F3</accession>
<keyword evidence="11" id="KW-1185">Reference proteome</keyword>
<evidence type="ECO:0000313" key="11">
    <source>
        <dbReference type="Proteomes" id="UP001219518"/>
    </source>
</evidence>
<evidence type="ECO:0000256" key="4">
    <source>
        <dbReference type="ARBA" id="ARBA00022807"/>
    </source>
</evidence>
<evidence type="ECO:0000256" key="2">
    <source>
        <dbReference type="ARBA" id="ARBA00022670"/>
    </source>
</evidence>
<proteinExistence type="inferred from homology"/>
<protein>
    <submittedName>
        <fullName evidence="10">Sentrin-specific protease 2</fullName>
    </submittedName>
</protein>
<evidence type="ECO:0000256" key="5">
    <source>
        <dbReference type="PROSITE-ProRule" id="PRU00371"/>
    </source>
</evidence>
<feature type="compositionally biased region" description="Acidic residues" evidence="6">
    <location>
        <begin position="202"/>
        <end position="231"/>
    </location>
</feature>
<evidence type="ECO:0000259" key="7">
    <source>
        <dbReference type="PROSITE" id="PS50600"/>
    </source>
</evidence>
<dbReference type="PROSITE" id="PS51031">
    <property type="entry name" value="BESS"/>
    <property type="match status" value="1"/>
</dbReference>
<feature type="compositionally biased region" description="Basic and acidic residues" evidence="6">
    <location>
        <begin position="358"/>
        <end position="370"/>
    </location>
</feature>
<evidence type="ECO:0000256" key="1">
    <source>
        <dbReference type="ARBA" id="ARBA00005234"/>
    </source>
</evidence>
<comment type="similarity">
    <text evidence="1">Belongs to the peptidase C48 family.</text>
</comment>
<feature type="region of interest" description="Disordered" evidence="6">
    <location>
        <begin position="189"/>
        <end position="250"/>
    </location>
</feature>
<dbReference type="AlphaFoldDB" id="A0AAE1I1F3"/>
<dbReference type="GO" id="GO:0003677">
    <property type="term" value="F:DNA binding"/>
    <property type="evidence" value="ECO:0007669"/>
    <property type="project" value="InterPro"/>
</dbReference>
<dbReference type="InterPro" id="IPR006578">
    <property type="entry name" value="MADF-dom"/>
</dbReference>
<dbReference type="Pfam" id="PF02902">
    <property type="entry name" value="Peptidase_C48"/>
    <property type="match status" value="1"/>
</dbReference>
<feature type="domain" description="Ubiquitin-like protease family profile" evidence="7">
    <location>
        <begin position="482"/>
        <end position="632"/>
    </location>
</feature>
<dbReference type="SMART" id="SM00595">
    <property type="entry name" value="MADF"/>
    <property type="match status" value="1"/>
</dbReference>
<feature type="compositionally biased region" description="Basic and acidic residues" evidence="6">
    <location>
        <begin position="310"/>
        <end position="320"/>
    </location>
</feature>
<evidence type="ECO:0000313" key="10">
    <source>
        <dbReference type="EMBL" id="KAK3931752.1"/>
    </source>
</evidence>
<dbReference type="GO" id="GO:0016929">
    <property type="term" value="F:deSUMOylase activity"/>
    <property type="evidence" value="ECO:0007669"/>
    <property type="project" value="TreeGrafter"/>
</dbReference>
<gene>
    <name evidence="10" type="ORF">KUF71_008971</name>
</gene>
<dbReference type="PROSITE" id="PS51029">
    <property type="entry name" value="MADF"/>
    <property type="match status" value="1"/>
</dbReference>
<feature type="domain" description="MADF" evidence="8">
    <location>
        <begin position="90"/>
        <end position="183"/>
    </location>
</feature>
<feature type="region of interest" description="Disordered" evidence="6">
    <location>
        <begin position="338"/>
        <end position="370"/>
    </location>
</feature>
<name>A0AAE1I1F3_9NEOP</name>
<dbReference type="GO" id="GO:0005634">
    <property type="term" value="C:nucleus"/>
    <property type="evidence" value="ECO:0007669"/>
    <property type="project" value="UniProtKB-SubCell"/>
</dbReference>
<dbReference type="GO" id="GO:0006508">
    <property type="term" value="P:proteolysis"/>
    <property type="evidence" value="ECO:0007669"/>
    <property type="project" value="UniProtKB-KW"/>
</dbReference>
<reference evidence="10" key="1">
    <citation type="submission" date="2021-07" db="EMBL/GenBank/DDBJ databases">
        <authorList>
            <person name="Catto M.A."/>
            <person name="Jacobson A."/>
            <person name="Kennedy G."/>
            <person name="Labadie P."/>
            <person name="Hunt B.G."/>
            <person name="Srinivasan R."/>
        </authorList>
    </citation>
    <scope>NUCLEOTIDE SEQUENCE</scope>
    <source>
        <strain evidence="10">PL_HMW_Pooled</strain>
        <tissue evidence="10">Head</tissue>
    </source>
</reference>
<dbReference type="Gene3D" id="3.40.395.10">
    <property type="entry name" value="Adenoviral Proteinase, Chain A"/>
    <property type="match status" value="1"/>
</dbReference>
<evidence type="ECO:0000259" key="8">
    <source>
        <dbReference type="PROSITE" id="PS51029"/>
    </source>
</evidence>
<dbReference type="InterPro" id="IPR038765">
    <property type="entry name" value="Papain-like_cys_pep_sf"/>
</dbReference>
<dbReference type="InterPro" id="IPR004210">
    <property type="entry name" value="BESS_motif"/>
</dbReference>
<comment type="caution">
    <text evidence="10">The sequence shown here is derived from an EMBL/GenBank/DDBJ whole genome shotgun (WGS) entry which is preliminary data.</text>
</comment>
<reference evidence="10" key="2">
    <citation type="journal article" date="2023" name="BMC Genomics">
        <title>Pest status, molecular evolution, and epigenetic factors derived from the genome assembly of Frankliniella fusca, a thysanopteran phytovirus vector.</title>
        <authorList>
            <person name="Catto M.A."/>
            <person name="Labadie P.E."/>
            <person name="Jacobson A.L."/>
            <person name="Kennedy G.G."/>
            <person name="Srinivasan R."/>
            <person name="Hunt B.G."/>
        </authorList>
    </citation>
    <scope>NUCLEOTIDE SEQUENCE</scope>
    <source>
        <strain evidence="10">PL_HMW_Pooled</strain>
    </source>
</reference>
<dbReference type="PANTHER" id="PTHR12606:SF141">
    <property type="entry name" value="GH15225P-RELATED"/>
    <property type="match status" value="1"/>
</dbReference>
<keyword evidence="5" id="KW-0539">Nucleus</keyword>
<comment type="subcellular location">
    <subcellularLocation>
        <location evidence="5">Nucleus</location>
    </subcellularLocation>
</comment>
<keyword evidence="2 10" id="KW-0645">Protease</keyword>
<dbReference type="InterPro" id="IPR003653">
    <property type="entry name" value="Peptidase_C48_C"/>
</dbReference>
<sequence>MMNTIKVAFTPHRGCKELKYGDYADAVLLPPDRWLCCAADQSEAGQSDVDKQKLAVRIGFALANKYKGFIGMDRSRRQVKAPNRFMTSEDLITEVRKRPALWDESLSEYRDRLLKRTLWQQIADLYVAGSPNDCQKSWLNLRKALSNHRNHWERKHGKSGAAAAVYKPYKYESLMSFLNNFNGTDDMDGNLDSGVIGNGNGDGDEVIDEDSNNDDDDEVDDDDDNEDEDSENSPQLSGVEVLPSPFRNIDKAPFRDLTNKKFGFVKDSTQRKLFITPKNNIFATPQSTVSFMPSPPSSPSRKKTKLVGLTEDKENGERIQSKTPLKKKSLNVEKSVVKTPVNRHPKIEESKKARKERLKRERQAELEKNRESVVKTLKEEVSKAEAAQSMELQRDDDSVTLFLGSLKESVRESPKRQYTKFQLQVLRLVEDLRLESTMNASAEKPTAGSDLFDYQLCPQMLREAEAVLNSEEKQQCVVIGHISLYGRDLHTLKDAGLLNDKIINSYFYLLSERDSKRIKSMDTFFMPDLMTPDVNLKDIQRWGSDLINFAYILVPAHRGNHWGLNFVDIEGCTISYIDSLGGKYPEGLSKLKQFLVHDTGIADWTEVHMKNIPKQINSVDCGVFICMYANLLSAGLTWNFDQSSIKDIRKRMAYELAHGLLLPLN</sequence>
<dbReference type="Proteomes" id="UP001219518">
    <property type="component" value="Unassembled WGS sequence"/>
</dbReference>
<organism evidence="10 11">
    <name type="scientific">Frankliniella fusca</name>
    <dbReference type="NCBI Taxonomy" id="407009"/>
    <lineage>
        <taxon>Eukaryota</taxon>
        <taxon>Metazoa</taxon>
        <taxon>Ecdysozoa</taxon>
        <taxon>Arthropoda</taxon>
        <taxon>Hexapoda</taxon>
        <taxon>Insecta</taxon>
        <taxon>Pterygota</taxon>
        <taxon>Neoptera</taxon>
        <taxon>Paraneoptera</taxon>
        <taxon>Thysanoptera</taxon>
        <taxon>Terebrantia</taxon>
        <taxon>Thripoidea</taxon>
        <taxon>Thripidae</taxon>
        <taxon>Frankliniella</taxon>
    </lineage>
</organism>
<feature type="region of interest" description="Disordered" evidence="6">
    <location>
        <begin position="286"/>
        <end position="324"/>
    </location>
</feature>
<keyword evidence="3" id="KW-0378">Hydrolase</keyword>
<dbReference type="Pfam" id="PF10545">
    <property type="entry name" value="MADF_DNA_bdg"/>
    <property type="match status" value="1"/>
</dbReference>
<dbReference type="PANTHER" id="PTHR12606">
    <property type="entry name" value="SENTRIN/SUMO-SPECIFIC PROTEASE"/>
    <property type="match status" value="1"/>
</dbReference>
<evidence type="ECO:0000259" key="9">
    <source>
        <dbReference type="PROSITE" id="PS51031"/>
    </source>
</evidence>
<dbReference type="SUPFAM" id="SSF54001">
    <property type="entry name" value="Cysteine proteinases"/>
    <property type="match status" value="1"/>
</dbReference>
<evidence type="ECO:0000256" key="6">
    <source>
        <dbReference type="SAM" id="MobiDB-lite"/>
    </source>
</evidence>
<keyword evidence="4" id="KW-0788">Thiol protease</keyword>
<dbReference type="EMBL" id="JAHWGI010001430">
    <property type="protein sequence ID" value="KAK3931752.1"/>
    <property type="molecule type" value="Genomic_DNA"/>
</dbReference>
<dbReference type="PROSITE" id="PS50600">
    <property type="entry name" value="ULP_PROTEASE"/>
    <property type="match status" value="1"/>
</dbReference>